<dbReference type="CDD" id="cd01745">
    <property type="entry name" value="GATase1_2"/>
    <property type="match status" value="1"/>
</dbReference>
<keyword evidence="1" id="KW-0378">Hydrolase</keyword>
<reference evidence="1 2" key="1">
    <citation type="submission" date="2014-03" db="EMBL/GenBank/DDBJ databases">
        <title>Genomics of Bifidobacteria.</title>
        <authorList>
            <person name="Ventura M."/>
            <person name="Milani C."/>
            <person name="Lugli G.A."/>
        </authorList>
    </citation>
    <scope>NUCLEOTIDE SEQUENCE [LARGE SCALE GENOMIC DNA]</scope>
    <source>
        <strain evidence="1 2">LMG 11596</strain>
    </source>
</reference>
<dbReference type="Gene3D" id="3.40.50.880">
    <property type="match status" value="1"/>
</dbReference>
<dbReference type="AlphaFoldDB" id="A0A087AJC3"/>
<organism evidence="1 2">
    <name type="scientific">Bifidobacterium gallicum DSM 20093 = LMG 11596</name>
    <dbReference type="NCBI Taxonomy" id="561180"/>
    <lineage>
        <taxon>Bacteria</taxon>
        <taxon>Bacillati</taxon>
        <taxon>Actinomycetota</taxon>
        <taxon>Actinomycetes</taxon>
        <taxon>Bifidobacteriales</taxon>
        <taxon>Bifidobacteriaceae</taxon>
        <taxon>Bifidobacterium</taxon>
    </lineage>
</organism>
<dbReference type="EMBL" id="JGYW01000005">
    <property type="protein sequence ID" value="KFI58873.1"/>
    <property type="molecule type" value="Genomic_DNA"/>
</dbReference>
<dbReference type="GO" id="GO:0033969">
    <property type="term" value="F:gamma-glutamyl-gamma-aminobutyrate hydrolase activity"/>
    <property type="evidence" value="ECO:0007669"/>
    <property type="project" value="UniProtKB-EC"/>
</dbReference>
<dbReference type="InterPro" id="IPR011697">
    <property type="entry name" value="Peptidase_C26"/>
</dbReference>
<dbReference type="Pfam" id="PF07722">
    <property type="entry name" value="Peptidase_C26"/>
    <property type="match status" value="1"/>
</dbReference>
<dbReference type="Proteomes" id="UP000029074">
    <property type="component" value="Unassembled WGS sequence"/>
</dbReference>
<protein>
    <submittedName>
        <fullName evidence="1">Class I glutamine amidotransferase family protein</fullName>
        <ecNumber evidence="1">3.5.1.94</ecNumber>
    </submittedName>
</protein>
<keyword evidence="1" id="KW-0808">Transferase</keyword>
<sequence>MGINNGTRPIVGVVPLYDVERRSMWMLPEYFTMLERSGAVPMMLPMSTDQTVIAQCIELCDGVLFTGGIDIHPSEYGQDPSSQCGETSRELDAVERLCMQYCLDNDVPLLGICRGLQFLNVMLGGTLYQDLPTERPSHVNHNMRVAYDRPVHDVTIEHGTPLAEILADVHSIGVNSRHHQAVKTVGQGALVNAVSEDGLVEAISVPGKTFALAVQWHPESMFALDERNRRIVAAFVAAMRSTMTEAA</sequence>
<dbReference type="InterPro" id="IPR029062">
    <property type="entry name" value="Class_I_gatase-like"/>
</dbReference>
<gene>
    <name evidence="1" type="ORF">BGLCM_1169</name>
</gene>
<dbReference type="InterPro" id="IPR044668">
    <property type="entry name" value="PuuD-like"/>
</dbReference>
<dbReference type="EC" id="3.5.1.94" evidence="1"/>
<evidence type="ECO:0000313" key="2">
    <source>
        <dbReference type="Proteomes" id="UP000029074"/>
    </source>
</evidence>
<keyword evidence="2" id="KW-1185">Reference proteome</keyword>
<evidence type="ECO:0000313" key="1">
    <source>
        <dbReference type="EMBL" id="KFI58873.1"/>
    </source>
</evidence>
<dbReference type="RefSeq" id="WP_052295098.1">
    <property type="nucleotide sequence ID" value="NZ_ABXB03000002.1"/>
</dbReference>
<dbReference type="GO" id="GO:0016740">
    <property type="term" value="F:transferase activity"/>
    <property type="evidence" value="ECO:0007669"/>
    <property type="project" value="UniProtKB-KW"/>
</dbReference>
<dbReference type="PANTHER" id="PTHR43235:SF1">
    <property type="entry name" value="GLUTAMINE AMIDOTRANSFERASE PB2B2.05-RELATED"/>
    <property type="match status" value="1"/>
</dbReference>
<name>A0A087AJC3_9BIFI</name>
<accession>A0A087AJC3</accession>
<comment type="caution">
    <text evidence="1">The sequence shown here is derived from an EMBL/GenBank/DDBJ whole genome shotgun (WGS) entry which is preliminary data.</text>
</comment>
<dbReference type="GO" id="GO:0005829">
    <property type="term" value="C:cytosol"/>
    <property type="evidence" value="ECO:0007669"/>
    <property type="project" value="TreeGrafter"/>
</dbReference>
<dbReference type="PROSITE" id="PS51273">
    <property type="entry name" value="GATASE_TYPE_1"/>
    <property type="match status" value="1"/>
</dbReference>
<dbReference type="PANTHER" id="PTHR43235">
    <property type="entry name" value="GLUTAMINE AMIDOTRANSFERASE PB2B2.05-RELATED"/>
    <property type="match status" value="1"/>
</dbReference>
<keyword evidence="1" id="KW-0315">Glutamine amidotransferase</keyword>
<proteinExistence type="predicted"/>
<dbReference type="SUPFAM" id="SSF52317">
    <property type="entry name" value="Class I glutamine amidotransferase-like"/>
    <property type="match status" value="1"/>
</dbReference>
<dbReference type="OrthoDB" id="9813383at2"/>